<accession>A0ABN9VYA7</accession>
<protein>
    <recommendedName>
        <fullName evidence="4">Subtilisin</fullName>
    </recommendedName>
</protein>
<evidence type="ECO:0008006" key="4">
    <source>
        <dbReference type="Google" id="ProtNLM"/>
    </source>
</evidence>
<evidence type="ECO:0000313" key="3">
    <source>
        <dbReference type="Proteomes" id="UP001189429"/>
    </source>
</evidence>
<dbReference type="EMBL" id="CAUYUJ010017871">
    <property type="protein sequence ID" value="CAK0878664.1"/>
    <property type="molecule type" value="Genomic_DNA"/>
</dbReference>
<reference evidence="2" key="1">
    <citation type="submission" date="2023-10" db="EMBL/GenBank/DDBJ databases">
        <authorList>
            <person name="Chen Y."/>
            <person name="Shah S."/>
            <person name="Dougan E. K."/>
            <person name="Thang M."/>
            <person name="Chan C."/>
        </authorList>
    </citation>
    <scope>NUCLEOTIDE SEQUENCE [LARGE SCALE GENOMIC DNA]</scope>
</reference>
<feature type="chain" id="PRO_5047047101" description="Subtilisin" evidence="1">
    <location>
        <begin position="18"/>
        <end position="172"/>
    </location>
</feature>
<name>A0ABN9VYA7_9DINO</name>
<sequence>MFGSMPIALVMLRLVAASQSAPGGLSQEQLFATIAAEDGFYEDALPQDISDGGGDAVTLSLMQKEGVYLYRTAQAPATAEVPLCQRPKVQCYGEDELSSPRPSEDDSLAFVQTGAEVFSSSRAGAVRSSFAVDADGEVTSASVHLEHPVPTRGVASGMTTVVVSAGGNAMEL</sequence>
<dbReference type="Proteomes" id="UP001189429">
    <property type="component" value="Unassembled WGS sequence"/>
</dbReference>
<evidence type="ECO:0000313" key="2">
    <source>
        <dbReference type="EMBL" id="CAK0878664.1"/>
    </source>
</evidence>
<feature type="signal peptide" evidence="1">
    <location>
        <begin position="1"/>
        <end position="17"/>
    </location>
</feature>
<organism evidence="2 3">
    <name type="scientific">Prorocentrum cordatum</name>
    <dbReference type="NCBI Taxonomy" id="2364126"/>
    <lineage>
        <taxon>Eukaryota</taxon>
        <taxon>Sar</taxon>
        <taxon>Alveolata</taxon>
        <taxon>Dinophyceae</taxon>
        <taxon>Prorocentrales</taxon>
        <taxon>Prorocentraceae</taxon>
        <taxon>Prorocentrum</taxon>
    </lineage>
</organism>
<keyword evidence="1" id="KW-0732">Signal</keyword>
<gene>
    <name evidence="2" type="ORF">PCOR1329_LOCUS62360</name>
</gene>
<proteinExistence type="predicted"/>
<keyword evidence="3" id="KW-1185">Reference proteome</keyword>
<evidence type="ECO:0000256" key="1">
    <source>
        <dbReference type="SAM" id="SignalP"/>
    </source>
</evidence>
<comment type="caution">
    <text evidence="2">The sequence shown here is derived from an EMBL/GenBank/DDBJ whole genome shotgun (WGS) entry which is preliminary data.</text>
</comment>